<dbReference type="Gene3D" id="3.80.30.20">
    <property type="entry name" value="tm_1862 like domain"/>
    <property type="match status" value="1"/>
</dbReference>
<dbReference type="Pfam" id="PF04055">
    <property type="entry name" value="Radical_SAM"/>
    <property type="match status" value="1"/>
</dbReference>
<evidence type="ECO:0000256" key="7">
    <source>
        <dbReference type="ARBA" id="ARBA00023014"/>
    </source>
</evidence>
<dbReference type="PROSITE" id="PS51918">
    <property type="entry name" value="RADICAL_SAM"/>
    <property type="match status" value="1"/>
</dbReference>
<name>A0A7V6DQ09_9BACT</name>
<evidence type="ECO:0000256" key="3">
    <source>
        <dbReference type="ARBA" id="ARBA00022679"/>
    </source>
</evidence>
<dbReference type="InterPro" id="IPR007197">
    <property type="entry name" value="rSAM"/>
</dbReference>
<dbReference type="PANTHER" id="PTHR43409">
    <property type="entry name" value="ANAEROBIC MAGNESIUM-PROTOPORPHYRIN IX MONOMETHYL ESTER CYCLASE-RELATED"/>
    <property type="match status" value="1"/>
</dbReference>
<feature type="domain" description="Radical SAM core" evidence="9">
    <location>
        <begin position="194"/>
        <end position="417"/>
    </location>
</feature>
<accession>A0A7V6DQ09</accession>
<dbReference type="SMART" id="SM00729">
    <property type="entry name" value="Elp3"/>
    <property type="match status" value="1"/>
</dbReference>
<evidence type="ECO:0000259" key="9">
    <source>
        <dbReference type="PROSITE" id="PS51918"/>
    </source>
</evidence>
<dbReference type="GO" id="GO:0046872">
    <property type="term" value="F:metal ion binding"/>
    <property type="evidence" value="ECO:0007669"/>
    <property type="project" value="UniProtKB-KW"/>
</dbReference>
<comment type="caution">
    <text evidence="10">The sequence shown here is derived from an EMBL/GenBank/DDBJ whole genome shotgun (WGS) entry which is preliminary data.</text>
</comment>
<evidence type="ECO:0000259" key="8">
    <source>
        <dbReference type="PROSITE" id="PS51332"/>
    </source>
</evidence>
<dbReference type="GO" id="GO:0031419">
    <property type="term" value="F:cobalamin binding"/>
    <property type="evidence" value="ECO:0007669"/>
    <property type="project" value="InterPro"/>
</dbReference>
<dbReference type="InterPro" id="IPR058240">
    <property type="entry name" value="rSAM_sf"/>
</dbReference>
<evidence type="ECO:0000256" key="1">
    <source>
        <dbReference type="ARBA" id="ARBA00001966"/>
    </source>
</evidence>
<keyword evidence="7" id="KW-0411">Iron-sulfur</keyword>
<evidence type="ECO:0000256" key="4">
    <source>
        <dbReference type="ARBA" id="ARBA00022691"/>
    </source>
</evidence>
<dbReference type="InterPro" id="IPR036724">
    <property type="entry name" value="Cobalamin-bd_sf"/>
</dbReference>
<dbReference type="GO" id="GO:0051539">
    <property type="term" value="F:4 iron, 4 sulfur cluster binding"/>
    <property type="evidence" value="ECO:0007669"/>
    <property type="project" value="UniProtKB-KW"/>
</dbReference>
<keyword evidence="4" id="KW-0949">S-adenosyl-L-methionine</keyword>
<dbReference type="InterPro" id="IPR006158">
    <property type="entry name" value="Cobalamin-bd"/>
</dbReference>
<proteinExistence type="predicted"/>
<dbReference type="PANTHER" id="PTHR43409:SF7">
    <property type="entry name" value="BLL1977 PROTEIN"/>
    <property type="match status" value="1"/>
</dbReference>
<dbReference type="InterPro" id="IPR051198">
    <property type="entry name" value="BchE-like"/>
</dbReference>
<sequence>MAKIILINPDYYEDIFAQSKARAAVSRGVIPLGLASLAAPLLAAGHKVRIVNLNLADNPEACLSDAIREFRPDVAGITATTPLIYKAYEIASRIKSLDRNILVLAGGPHPSAVPEEVLAESQIDGVVRGEGDAVLPLIVEQGFSPSIANLFYKSGDSCMKAERQRDFISDLDSLPFPAFELFDLKDYSQPGIASRKAPMGYMETSRGCYARCIFCNKNIHGYKMRMKSPLRVVDEMARMLRLGFQEIQIIDDIFTADMERAYIICEEILRRGLNFPWYPRGGIRVDRVNQELLHMMKRAGCYRIPFGVESGSQRILDLVKKKITLEQCERAVRLAKAAGLETECYFMIGHPTETEEDIKKSIAFAIKLNPDYAKFAITIPLPGTPLFNEMTAQGRIKTRNWDKYNFSLPPKELYDHDTLSWEVIERYYTLSHRKFYFRPHYILHMIHKTVLNGTVFAHIKAFLKTRW</sequence>
<evidence type="ECO:0000256" key="2">
    <source>
        <dbReference type="ARBA" id="ARBA00022603"/>
    </source>
</evidence>
<keyword evidence="3" id="KW-0808">Transferase</keyword>
<keyword evidence="6" id="KW-0408">Iron</keyword>
<evidence type="ECO:0000313" key="10">
    <source>
        <dbReference type="EMBL" id="HHS29724.1"/>
    </source>
</evidence>
<reference evidence="10" key="1">
    <citation type="journal article" date="2020" name="mSystems">
        <title>Genome- and Community-Level Interaction Insights into Carbon Utilization and Element Cycling Functions of Hydrothermarchaeota in Hydrothermal Sediment.</title>
        <authorList>
            <person name="Zhou Z."/>
            <person name="Liu Y."/>
            <person name="Xu W."/>
            <person name="Pan J."/>
            <person name="Luo Z.H."/>
            <person name="Li M."/>
        </authorList>
    </citation>
    <scope>NUCLEOTIDE SEQUENCE [LARGE SCALE GENOMIC DNA]</scope>
    <source>
        <strain evidence="10">SpSt-767</strain>
    </source>
</reference>
<dbReference type="Gene3D" id="3.40.50.280">
    <property type="entry name" value="Cobalamin-binding domain"/>
    <property type="match status" value="1"/>
</dbReference>
<dbReference type="InterPro" id="IPR006638">
    <property type="entry name" value="Elp3/MiaA/NifB-like_rSAM"/>
</dbReference>
<dbReference type="AlphaFoldDB" id="A0A7V6DQ09"/>
<feature type="domain" description="B12-binding" evidence="8">
    <location>
        <begin position="17"/>
        <end position="149"/>
    </location>
</feature>
<dbReference type="SFLD" id="SFLDG01123">
    <property type="entry name" value="methyltransferase_(Class_B)"/>
    <property type="match status" value="1"/>
</dbReference>
<comment type="cofactor">
    <cofactor evidence="1">
        <name>[4Fe-4S] cluster</name>
        <dbReference type="ChEBI" id="CHEBI:49883"/>
    </cofactor>
</comment>
<keyword evidence="5" id="KW-0479">Metal-binding</keyword>
<dbReference type="PROSITE" id="PS51332">
    <property type="entry name" value="B12_BINDING"/>
    <property type="match status" value="1"/>
</dbReference>
<dbReference type="InterPro" id="IPR023404">
    <property type="entry name" value="rSAM_horseshoe"/>
</dbReference>
<dbReference type="CDD" id="cd01335">
    <property type="entry name" value="Radical_SAM"/>
    <property type="match status" value="1"/>
</dbReference>
<protein>
    <submittedName>
        <fullName evidence="10">Radical SAM protein</fullName>
    </submittedName>
</protein>
<dbReference type="SFLD" id="SFLDS00029">
    <property type="entry name" value="Radical_SAM"/>
    <property type="match status" value="1"/>
</dbReference>
<gene>
    <name evidence="10" type="ORF">ENV52_08500</name>
</gene>
<evidence type="ECO:0000256" key="6">
    <source>
        <dbReference type="ARBA" id="ARBA00023004"/>
    </source>
</evidence>
<dbReference type="SUPFAM" id="SSF102114">
    <property type="entry name" value="Radical SAM enzymes"/>
    <property type="match status" value="1"/>
</dbReference>
<evidence type="ECO:0000256" key="5">
    <source>
        <dbReference type="ARBA" id="ARBA00022723"/>
    </source>
</evidence>
<dbReference type="CDD" id="cd02068">
    <property type="entry name" value="radical_SAM_B12_BD"/>
    <property type="match status" value="1"/>
</dbReference>
<organism evidence="10">
    <name type="scientific">Desulfobacca acetoxidans</name>
    <dbReference type="NCBI Taxonomy" id="60893"/>
    <lineage>
        <taxon>Bacteria</taxon>
        <taxon>Pseudomonadati</taxon>
        <taxon>Thermodesulfobacteriota</taxon>
        <taxon>Desulfobaccia</taxon>
        <taxon>Desulfobaccales</taxon>
        <taxon>Desulfobaccaceae</taxon>
        <taxon>Desulfobacca</taxon>
    </lineage>
</organism>
<dbReference type="Pfam" id="PF02310">
    <property type="entry name" value="B12-binding"/>
    <property type="match status" value="1"/>
</dbReference>
<dbReference type="InterPro" id="IPR034466">
    <property type="entry name" value="Methyltransferase_Class_B"/>
</dbReference>
<dbReference type="GO" id="GO:0003824">
    <property type="term" value="F:catalytic activity"/>
    <property type="evidence" value="ECO:0007669"/>
    <property type="project" value="InterPro"/>
</dbReference>
<dbReference type="SFLD" id="SFLDG01082">
    <property type="entry name" value="B12-binding_domain_containing"/>
    <property type="match status" value="1"/>
</dbReference>
<keyword evidence="2" id="KW-0489">Methyltransferase</keyword>
<dbReference type="EMBL" id="DTGR01000135">
    <property type="protein sequence ID" value="HHS29724.1"/>
    <property type="molecule type" value="Genomic_DNA"/>
</dbReference>
<dbReference type="SUPFAM" id="SSF52242">
    <property type="entry name" value="Cobalamin (vitamin B12)-binding domain"/>
    <property type="match status" value="1"/>
</dbReference>